<keyword evidence="3" id="KW-1185">Reference proteome</keyword>
<reference evidence="2 3" key="1">
    <citation type="submission" date="2018-03" db="EMBL/GenBank/DDBJ databases">
        <title>Genomic Encyclopedia of Type Strains, Phase III (KMG-III): the genomes of soil and plant-associated and newly described type strains.</title>
        <authorList>
            <person name="Whitman W."/>
        </authorList>
    </citation>
    <scope>NUCLEOTIDE SEQUENCE [LARGE SCALE GENOMIC DNA]</scope>
    <source>
        <strain evidence="2 3">MWH-P2sevCIIIb</strain>
    </source>
</reference>
<dbReference type="Proteomes" id="UP000238308">
    <property type="component" value="Unassembled WGS sequence"/>
</dbReference>
<sequence length="1363" mass="140870">MAAVGQLTIEMAANVARLRTDMESARKTVHGAMDSISKSAATAMKALGALGLAVAAVSAIKGFAGFAQGAIEAADQAHKLGQKTGIATSQVAGLQLAFRQGGVEAQSMQSALAKLSVGVLNGNSALKAMGIQTRDAHGELKSTREILGQVAERFEGYSDGVAKTALAVELFGKSGADLIPVLNGGATGLDEYDRMAAKLGLTISEQTGKSAAAFNDTIDLMGQGLTGIGSRIAAQLLPTLESLAGKFFESMTEGDRLKTVSDVLSGTLKGLYAAALITADGFNILGTYFGGYAKAFGEFASGNFSAAWAAIGETGDKVIAIGKKSVLDLTAVFKDAGDQTVATLARVAAGAKNTTPEIGTLADSARQSALAYDKMLKSADELLTSLKFEAQALGMSNVEKETAVALQKLLNTGLKEGTAEYKKYAEAVVFVVLEKERMQKLAELRKKDLEERKRAEEKALAERLKREKDFADEVKTINNQIGQSLTDALMSGGLTARDFLINMFKTMVLRPLLQPVMASVVGMFTSGAASALGSAGAEGATGGSITGSLGLLGAASSLKSAYGMLSGGFAGLGKTVSEFATSAGAWLQNGAEAGSLMRGAGVSLAESASSLGSASSALSGAAAGFGLGMLISGDKALVGGKSMYSVGGGVAAGAALGSVVPVIGTAFGALVGGIVGGLANQFGKGPKKTTDAGLVGSLSANGASVATYQDWQQKGGWFSKGGRGSAFSAADSKLTRHLEQSIAASAVAVKNYAEVLGLPARGIADFTLQIKRSLKDLSPDVAAKAIEELLAAYGNGLASAVTPEIGPFQRAGEEAGATLSRLGLSLKTVNQVFDTLNITLMETSLHSADASSKLIDMFGSVDAFLKSTDYYYQNFYTEQERATKTTEQLTKVFSQLGLTLPATNAAFRSMVEAARAAGNDGLFSTLIKLALTFNELQVSLANIAAASAQATAAISGSGQALSKSADRALKRAQDSAQALADASVRATAHAIEQALSDASKAVDATFGMVKLAIDHELKATLAIIDQQKALVTASKQLAQESVSSLKSIFSYLKDQLASILQNVAPVQSAAQANAFLHEALTMARTTGSLPEQTALSEAVSAARSGLSSENFATALEMKRGNLRLAADLRVLQDLAGEQQSVAESQLELATNQLATLDAQAETAQAYYANQLQLAQHQVNELRGINNSVLAVAEAMSSLGAALNTSRTVASASVASGSDFTAQITQMYLEFLGRTPEAAGLQSWLNSGRDAAGIREGIVNSEEYRARHGGIRTFAQGGAYPGGLALVGEQGPELINFARPGQVYTAGQTANILGGGTEVAEELRGLRQECQAQARAMVQLQNRMTRLLERWDGSGMPETREVSA</sequence>
<gene>
    <name evidence="2" type="ORF">BCM14_2438</name>
</gene>
<organism evidence="2 3">
    <name type="scientific">Jezberella montanilacus</name>
    <dbReference type="NCBI Taxonomy" id="323426"/>
    <lineage>
        <taxon>Bacteria</taxon>
        <taxon>Pseudomonadati</taxon>
        <taxon>Pseudomonadota</taxon>
        <taxon>Betaproteobacteria</taxon>
        <taxon>Burkholderiales</taxon>
        <taxon>Alcaligenaceae</taxon>
        <taxon>Jezberella</taxon>
    </lineage>
</organism>
<evidence type="ECO:0000313" key="2">
    <source>
        <dbReference type="EMBL" id="PRY97293.1"/>
    </source>
</evidence>
<proteinExistence type="predicted"/>
<protein>
    <recommendedName>
        <fullName evidence="4">DUF4214 domain-containing protein</fullName>
    </recommendedName>
</protein>
<keyword evidence="1" id="KW-0175">Coiled coil</keyword>
<dbReference type="OrthoDB" id="8695541at2"/>
<evidence type="ECO:0000256" key="1">
    <source>
        <dbReference type="SAM" id="Coils"/>
    </source>
</evidence>
<name>A0A2T0XEC4_9BURK</name>
<evidence type="ECO:0008006" key="4">
    <source>
        <dbReference type="Google" id="ProtNLM"/>
    </source>
</evidence>
<feature type="coiled-coil region" evidence="1">
    <location>
        <begin position="432"/>
        <end position="474"/>
    </location>
</feature>
<dbReference type="RefSeq" id="WP_106228254.1">
    <property type="nucleotide sequence ID" value="NZ_PVTV01000015.1"/>
</dbReference>
<comment type="caution">
    <text evidence="2">The sequence shown here is derived from an EMBL/GenBank/DDBJ whole genome shotgun (WGS) entry which is preliminary data.</text>
</comment>
<dbReference type="EMBL" id="PVTV01000015">
    <property type="protein sequence ID" value="PRY97293.1"/>
    <property type="molecule type" value="Genomic_DNA"/>
</dbReference>
<evidence type="ECO:0000313" key="3">
    <source>
        <dbReference type="Proteomes" id="UP000238308"/>
    </source>
</evidence>
<feature type="coiled-coil region" evidence="1">
    <location>
        <begin position="1322"/>
        <end position="1349"/>
    </location>
</feature>
<accession>A0A2T0XEC4</accession>